<dbReference type="SUPFAM" id="SSF53697">
    <property type="entry name" value="SIS domain"/>
    <property type="match status" value="1"/>
</dbReference>
<dbReference type="GO" id="GO:1901135">
    <property type="term" value="P:carbohydrate derivative metabolic process"/>
    <property type="evidence" value="ECO:0007669"/>
    <property type="project" value="InterPro"/>
</dbReference>
<evidence type="ECO:0000256" key="2">
    <source>
        <dbReference type="ARBA" id="ARBA00023125"/>
    </source>
</evidence>
<feature type="domain" description="HTH rpiR-type" evidence="4">
    <location>
        <begin position="1"/>
        <end position="76"/>
    </location>
</feature>
<evidence type="ECO:0000259" key="4">
    <source>
        <dbReference type="PROSITE" id="PS51071"/>
    </source>
</evidence>
<organism evidence="6 7">
    <name type="scientific">Spiroplasma syrphidicola EA-1</name>
    <dbReference type="NCBI Taxonomy" id="1276229"/>
    <lineage>
        <taxon>Bacteria</taxon>
        <taxon>Bacillati</taxon>
        <taxon>Mycoplasmatota</taxon>
        <taxon>Mollicutes</taxon>
        <taxon>Entomoplasmatales</taxon>
        <taxon>Spiroplasmataceae</taxon>
        <taxon>Spiroplasma</taxon>
    </lineage>
</organism>
<dbReference type="InterPro" id="IPR001347">
    <property type="entry name" value="SIS_dom"/>
</dbReference>
<dbReference type="RefSeq" id="WP_016341047.1">
    <property type="nucleotide sequence ID" value="NC_021284.1"/>
</dbReference>
<evidence type="ECO:0000256" key="3">
    <source>
        <dbReference type="ARBA" id="ARBA00023163"/>
    </source>
</evidence>
<dbReference type="InterPro" id="IPR047640">
    <property type="entry name" value="RpiR-like"/>
</dbReference>
<dbReference type="GO" id="GO:0003677">
    <property type="term" value="F:DNA binding"/>
    <property type="evidence" value="ECO:0007669"/>
    <property type="project" value="UniProtKB-KW"/>
</dbReference>
<dbReference type="GO" id="GO:0003700">
    <property type="term" value="F:DNA-binding transcription factor activity"/>
    <property type="evidence" value="ECO:0007669"/>
    <property type="project" value="InterPro"/>
</dbReference>
<dbReference type="InterPro" id="IPR036388">
    <property type="entry name" value="WH-like_DNA-bd_sf"/>
</dbReference>
<dbReference type="InterPro" id="IPR000281">
    <property type="entry name" value="HTH_RpiR"/>
</dbReference>
<dbReference type="GO" id="GO:0097367">
    <property type="term" value="F:carbohydrate derivative binding"/>
    <property type="evidence" value="ECO:0007669"/>
    <property type="project" value="InterPro"/>
</dbReference>
<dbReference type="CDD" id="cd05013">
    <property type="entry name" value="SIS_RpiR"/>
    <property type="match status" value="1"/>
</dbReference>
<dbReference type="Gene3D" id="3.40.50.10490">
    <property type="entry name" value="Glucose-6-phosphate isomerase like protein, domain 1"/>
    <property type="match status" value="1"/>
</dbReference>
<dbReference type="PANTHER" id="PTHR30514:SF1">
    <property type="entry name" value="HTH-TYPE TRANSCRIPTIONAL REGULATOR HEXR-RELATED"/>
    <property type="match status" value="1"/>
</dbReference>
<dbReference type="Proteomes" id="UP000013963">
    <property type="component" value="Chromosome"/>
</dbReference>
<evidence type="ECO:0000256" key="1">
    <source>
        <dbReference type="ARBA" id="ARBA00023015"/>
    </source>
</evidence>
<dbReference type="PANTHER" id="PTHR30514">
    <property type="entry name" value="GLUCOKINASE"/>
    <property type="match status" value="1"/>
</dbReference>
<dbReference type="KEGG" id="ssyr:SSYRP_v1c08150"/>
<dbReference type="STRING" id="1276229.SSYRP_v1c08150"/>
<sequence length="280" mass="32177">MANKLLNFKVDNLTDAELSVVNKIIENPEFFISRTITELAKEYYVSESTITRLAKHLGFQNIKKLQMHIYNRAHFLNQNYETNDSLNLKSIANNMRVYYSYSIHETVDNIDLNALDGLINDLIIKKRIFIFGIGSSYLACRVLNSNLNLIGYTSFSTEDIHALMVMIQNITPDDLLIIFSRSGRTKEVQNVIALAEKLNLVMAIITSNHDLKQQYSFKHFISFEIHSEDKQRFPAVSSKIVQMLVADIIFNSILKINPRLNAKILAANDLTEQWNNIDKK</sequence>
<dbReference type="Pfam" id="PF01418">
    <property type="entry name" value="HTH_6"/>
    <property type="match status" value="1"/>
</dbReference>
<evidence type="ECO:0000259" key="5">
    <source>
        <dbReference type="PROSITE" id="PS51464"/>
    </source>
</evidence>
<dbReference type="eggNOG" id="COG1737">
    <property type="taxonomic scope" value="Bacteria"/>
</dbReference>
<keyword evidence="7" id="KW-1185">Reference proteome</keyword>
<gene>
    <name evidence="6" type="ORF">SSYRP_v1c08150</name>
</gene>
<evidence type="ECO:0000313" key="7">
    <source>
        <dbReference type="Proteomes" id="UP000013963"/>
    </source>
</evidence>
<dbReference type="InterPro" id="IPR035472">
    <property type="entry name" value="RpiR-like_SIS"/>
</dbReference>
<dbReference type="Pfam" id="PF01380">
    <property type="entry name" value="SIS"/>
    <property type="match status" value="1"/>
</dbReference>
<evidence type="ECO:0000313" key="6">
    <source>
        <dbReference type="EMBL" id="AGM26405.1"/>
    </source>
</evidence>
<dbReference type="OrthoDB" id="388503at2"/>
<dbReference type="PROSITE" id="PS51071">
    <property type="entry name" value="HTH_RPIR"/>
    <property type="match status" value="1"/>
</dbReference>
<proteinExistence type="predicted"/>
<dbReference type="PATRIC" id="fig|1276229.3.peg.809"/>
<dbReference type="AlphaFoldDB" id="R4UJS6"/>
<accession>R4UJS6</accession>
<dbReference type="Gene3D" id="1.10.10.10">
    <property type="entry name" value="Winged helix-like DNA-binding domain superfamily/Winged helix DNA-binding domain"/>
    <property type="match status" value="1"/>
</dbReference>
<dbReference type="SUPFAM" id="SSF46689">
    <property type="entry name" value="Homeodomain-like"/>
    <property type="match status" value="1"/>
</dbReference>
<keyword evidence="3" id="KW-0804">Transcription</keyword>
<name>R4UJS6_9MOLU</name>
<keyword evidence="1" id="KW-0805">Transcription regulation</keyword>
<feature type="domain" description="SIS" evidence="5">
    <location>
        <begin position="118"/>
        <end position="259"/>
    </location>
</feature>
<dbReference type="PROSITE" id="PS51464">
    <property type="entry name" value="SIS"/>
    <property type="match status" value="1"/>
</dbReference>
<keyword evidence="2" id="KW-0238">DNA-binding</keyword>
<dbReference type="HOGENOM" id="CLU_055769_5_0_14"/>
<dbReference type="EMBL" id="CP005078">
    <property type="protein sequence ID" value="AGM26405.1"/>
    <property type="molecule type" value="Genomic_DNA"/>
</dbReference>
<dbReference type="InterPro" id="IPR009057">
    <property type="entry name" value="Homeodomain-like_sf"/>
</dbReference>
<reference evidence="6 7" key="1">
    <citation type="journal article" date="2013" name="Genome Biol. Evol.">
        <title>Complete genomes of two dipteran-associated spiroplasmas provided insights into the origin, dynamics, and impacts of viral invasion in spiroplasma.</title>
        <authorList>
            <person name="Ku C."/>
            <person name="Lo W.S."/>
            <person name="Chen L.L."/>
            <person name="Kuo C.H."/>
        </authorList>
    </citation>
    <scope>NUCLEOTIDE SEQUENCE [LARGE SCALE GENOMIC DNA]</scope>
    <source>
        <strain evidence="6">EA-1</strain>
    </source>
</reference>
<dbReference type="InterPro" id="IPR046348">
    <property type="entry name" value="SIS_dom_sf"/>
</dbReference>
<protein>
    <submittedName>
        <fullName evidence="6">RpiR family transcriptional regulator</fullName>
    </submittedName>
</protein>